<organism evidence="2 3">
    <name type="scientific">Paenibacillus ferrarius</name>
    <dbReference type="NCBI Taxonomy" id="1469647"/>
    <lineage>
        <taxon>Bacteria</taxon>
        <taxon>Bacillati</taxon>
        <taxon>Bacillota</taxon>
        <taxon>Bacilli</taxon>
        <taxon>Bacillales</taxon>
        <taxon>Paenibacillaceae</taxon>
        <taxon>Paenibacillus</taxon>
    </lineage>
</organism>
<accession>A0A1V4HQH0</accession>
<reference evidence="3" key="1">
    <citation type="submission" date="2016-07" db="EMBL/GenBank/DDBJ databases">
        <authorList>
            <person name="Florea S."/>
            <person name="Webb J.S."/>
            <person name="Jaromczyk J."/>
            <person name="Schardl C.L."/>
        </authorList>
    </citation>
    <scope>NUCLEOTIDE SEQUENCE [LARGE SCALE GENOMIC DNA]</scope>
    <source>
        <strain evidence="3">CY1</strain>
    </source>
</reference>
<evidence type="ECO:0000313" key="2">
    <source>
        <dbReference type="EMBL" id="OPH60482.1"/>
    </source>
</evidence>
<dbReference type="Proteomes" id="UP000190626">
    <property type="component" value="Unassembled WGS sequence"/>
</dbReference>
<feature type="transmembrane region" description="Helical" evidence="1">
    <location>
        <begin position="29"/>
        <end position="46"/>
    </location>
</feature>
<sequence>MPLLMLGCLLVTIYQWLRLRSAPRNERIAYLSILALCWILAISLVINPKLPGPSQMVDVVFGPLGKLIDK</sequence>
<dbReference type="STRING" id="1469647.BC351_18325"/>
<protein>
    <submittedName>
        <fullName evidence="2">Uncharacterized protein</fullName>
    </submittedName>
</protein>
<evidence type="ECO:0000256" key="1">
    <source>
        <dbReference type="SAM" id="Phobius"/>
    </source>
</evidence>
<gene>
    <name evidence="2" type="ORF">BC351_18325</name>
</gene>
<dbReference type="EMBL" id="MBTG01000004">
    <property type="protein sequence ID" value="OPH60482.1"/>
    <property type="molecule type" value="Genomic_DNA"/>
</dbReference>
<name>A0A1V4HQH0_9BACL</name>
<dbReference type="AlphaFoldDB" id="A0A1V4HQH0"/>
<keyword evidence="1" id="KW-0812">Transmembrane</keyword>
<keyword evidence="1" id="KW-1133">Transmembrane helix</keyword>
<comment type="caution">
    <text evidence="2">The sequence shown here is derived from an EMBL/GenBank/DDBJ whole genome shotgun (WGS) entry which is preliminary data.</text>
</comment>
<keyword evidence="1" id="KW-0472">Membrane</keyword>
<evidence type="ECO:0000313" key="3">
    <source>
        <dbReference type="Proteomes" id="UP000190626"/>
    </source>
</evidence>
<keyword evidence="3" id="KW-1185">Reference proteome</keyword>
<proteinExistence type="predicted"/>